<dbReference type="EMBL" id="JAGKQH010000001">
    <property type="protein sequence ID" value="KAG6607658.1"/>
    <property type="molecule type" value="Genomic_DNA"/>
</dbReference>
<evidence type="ECO:0000313" key="1">
    <source>
        <dbReference type="EMBL" id="KAG6607658.1"/>
    </source>
</evidence>
<evidence type="ECO:0000313" key="2">
    <source>
        <dbReference type="Proteomes" id="UP000685013"/>
    </source>
</evidence>
<sequence length="140" mass="16033">MYMSSSISYANMRLRTEFCYAHLPSVRLRLATLLLLMSFSYYHGSVESLIVFLIACKTIGPQYNYSVLLKSCRYTSYSPRQGSRIWSCSTIFEKPSNLGTPVWIRYRPMKRVSSKLFAVEGTLASKGIVLELSSYQCFAF</sequence>
<dbReference type="AlphaFoldDB" id="A0AAV6P9L7"/>
<accession>A0AAV6P9L7</accession>
<keyword evidence="2" id="KW-1185">Reference proteome</keyword>
<gene>
    <name evidence="1" type="ORF">SDJN03_01000</name>
</gene>
<name>A0AAV6P9L7_9ROSI</name>
<proteinExistence type="predicted"/>
<reference evidence="1 2" key="1">
    <citation type="journal article" date="2021" name="Hortic Res">
        <title>The domestication of Cucurbita argyrosperma as revealed by the genome of its wild relative.</title>
        <authorList>
            <person name="Barrera-Redondo J."/>
            <person name="Sanchez-de la Vega G."/>
            <person name="Aguirre-Liguori J.A."/>
            <person name="Castellanos-Morales G."/>
            <person name="Gutierrez-Guerrero Y.T."/>
            <person name="Aguirre-Dugua X."/>
            <person name="Aguirre-Planter E."/>
            <person name="Tenaillon M.I."/>
            <person name="Lira-Saade R."/>
            <person name="Eguiarte L.E."/>
        </authorList>
    </citation>
    <scope>NUCLEOTIDE SEQUENCE [LARGE SCALE GENOMIC DNA]</scope>
    <source>
        <strain evidence="1">JBR-2021</strain>
    </source>
</reference>
<feature type="non-terminal residue" evidence="1">
    <location>
        <position position="1"/>
    </location>
</feature>
<protein>
    <submittedName>
        <fullName evidence="1">Uncharacterized protein</fullName>
    </submittedName>
</protein>
<organism evidence="1 2">
    <name type="scientific">Cucurbita argyrosperma subsp. sororia</name>
    <dbReference type="NCBI Taxonomy" id="37648"/>
    <lineage>
        <taxon>Eukaryota</taxon>
        <taxon>Viridiplantae</taxon>
        <taxon>Streptophyta</taxon>
        <taxon>Embryophyta</taxon>
        <taxon>Tracheophyta</taxon>
        <taxon>Spermatophyta</taxon>
        <taxon>Magnoliopsida</taxon>
        <taxon>eudicotyledons</taxon>
        <taxon>Gunneridae</taxon>
        <taxon>Pentapetalae</taxon>
        <taxon>rosids</taxon>
        <taxon>fabids</taxon>
        <taxon>Cucurbitales</taxon>
        <taxon>Cucurbitaceae</taxon>
        <taxon>Cucurbiteae</taxon>
        <taxon>Cucurbita</taxon>
    </lineage>
</organism>
<dbReference type="Proteomes" id="UP000685013">
    <property type="component" value="Chromosome 1"/>
</dbReference>
<comment type="caution">
    <text evidence="1">The sequence shown here is derived from an EMBL/GenBank/DDBJ whole genome shotgun (WGS) entry which is preliminary data.</text>
</comment>